<sequence length="208" mass="23271">MDNSQSVAPSSDGQSADNESRESDQADDVVAEASHRVAGMRHLRDVKPSDYAIQDGKLFPHQAKLESRDFASWPGNQVEQVVLQPKEHHKVERMLRLSLHVLSYVDFCTVSLYRISDLPDDRLSEEERQDMQDRLTSALNAALRTVAARQCSLLRNVVLARRFSVLKGIELSGPYRSRLLTAPFTGSLFGGTLPSVQKDLKEDSFCQA</sequence>
<gene>
    <name evidence="2" type="ORF">CI610_02965</name>
</gene>
<dbReference type="AlphaFoldDB" id="A0A2H9T4D8"/>
<protein>
    <submittedName>
        <fullName evidence="2">Uncharacterized protein</fullName>
    </submittedName>
</protein>
<organism evidence="2">
    <name type="scientific">invertebrate metagenome</name>
    <dbReference type="NCBI Taxonomy" id="1711999"/>
    <lineage>
        <taxon>unclassified sequences</taxon>
        <taxon>metagenomes</taxon>
        <taxon>organismal metagenomes</taxon>
    </lineage>
</organism>
<feature type="compositionally biased region" description="Polar residues" evidence="1">
    <location>
        <begin position="1"/>
        <end position="17"/>
    </location>
</feature>
<reference evidence="2" key="1">
    <citation type="journal article" date="2017" name="Appl. Environ. Microbiol.">
        <title>Molecular characterization of an Endozoicomonas-like organism causing infection in king scallop Pecten maximus L.</title>
        <authorList>
            <person name="Cano I."/>
            <person name="van Aerle R."/>
            <person name="Ross S."/>
            <person name="Verner-Jeffreys D.W."/>
            <person name="Paley R.K."/>
            <person name="Rimmer G."/>
            <person name="Ryder D."/>
            <person name="Hooper P."/>
            <person name="Stone D."/>
            <person name="Feist S.W."/>
        </authorList>
    </citation>
    <scope>NUCLEOTIDE SEQUENCE</scope>
</reference>
<feature type="region of interest" description="Disordered" evidence="1">
    <location>
        <begin position="1"/>
        <end position="29"/>
    </location>
</feature>
<accession>A0A2H9T4D8</accession>
<proteinExistence type="predicted"/>
<comment type="caution">
    <text evidence="2">The sequence shown here is derived from an EMBL/GenBank/DDBJ whole genome shotgun (WGS) entry which is preliminary data.</text>
</comment>
<dbReference type="EMBL" id="NSIT01000264">
    <property type="protein sequence ID" value="PJE78100.1"/>
    <property type="molecule type" value="Genomic_DNA"/>
</dbReference>
<evidence type="ECO:0000313" key="2">
    <source>
        <dbReference type="EMBL" id="PJE78100.1"/>
    </source>
</evidence>
<name>A0A2H9T4D8_9ZZZZ</name>
<evidence type="ECO:0000256" key="1">
    <source>
        <dbReference type="SAM" id="MobiDB-lite"/>
    </source>
</evidence>